<comment type="similarity">
    <text evidence="2 9">Belongs to the mitochondrial pyruvate carrier (MPC) (TC 2.A.105) family.</text>
</comment>
<evidence type="ECO:0000313" key="10">
    <source>
        <dbReference type="EMBL" id="KAK2558156.1"/>
    </source>
</evidence>
<dbReference type="Proteomes" id="UP001249851">
    <property type="component" value="Unassembled WGS sequence"/>
</dbReference>
<evidence type="ECO:0000256" key="2">
    <source>
        <dbReference type="ARBA" id="ARBA00006416"/>
    </source>
</evidence>
<evidence type="ECO:0000256" key="1">
    <source>
        <dbReference type="ARBA" id="ARBA00004448"/>
    </source>
</evidence>
<evidence type="ECO:0000256" key="7">
    <source>
        <dbReference type="ARBA" id="ARBA00023128"/>
    </source>
</evidence>
<comment type="caution">
    <text evidence="9">Lacks conserved residue(s) required for the propagation of feature annotation.</text>
</comment>
<keyword evidence="5 9" id="KW-0999">Mitochondrion inner membrane</keyword>
<feature type="transmembrane region" description="Helical" evidence="9">
    <location>
        <begin position="35"/>
        <end position="55"/>
    </location>
</feature>
<sequence length="129" mass="14610">MDFFQHFWGPVANWGLPLAAMSDMKKDPEFISGKMTTVVVAALCIYSMLFMRFAWRVQPRNMLLFACHFSNEVCQLIQLGRFTKYRMEGGGKTQPSVEVYLLLGDVNESDSYWSGAVGCELEGSDFGKE</sequence>
<keyword evidence="6 9" id="KW-1133">Transmembrane helix</keyword>
<dbReference type="Pfam" id="PF03650">
    <property type="entry name" value="MPC"/>
    <property type="match status" value="1"/>
</dbReference>
<evidence type="ECO:0000256" key="5">
    <source>
        <dbReference type="ARBA" id="ARBA00022792"/>
    </source>
</evidence>
<reference evidence="10" key="2">
    <citation type="journal article" date="2023" name="Science">
        <title>Genomic signatures of disease resistance in endangered staghorn corals.</title>
        <authorList>
            <person name="Vollmer S.V."/>
            <person name="Selwyn J.D."/>
            <person name="Despard B.A."/>
            <person name="Roesel C.L."/>
        </authorList>
    </citation>
    <scope>NUCLEOTIDE SEQUENCE</scope>
    <source>
        <strain evidence="10">K2</strain>
    </source>
</reference>
<dbReference type="GO" id="GO:0006850">
    <property type="term" value="P:pyruvate import into mitochondria"/>
    <property type="evidence" value="ECO:0007669"/>
    <property type="project" value="InterPro"/>
</dbReference>
<protein>
    <recommendedName>
        <fullName evidence="9">Mitochondrial pyruvate carrier</fullName>
    </recommendedName>
</protein>
<evidence type="ECO:0000256" key="9">
    <source>
        <dbReference type="RuleBase" id="RU363100"/>
    </source>
</evidence>
<keyword evidence="3 9" id="KW-0813">Transport</keyword>
<organism evidence="10 11">
    <name type="scientific">Acropora cervicornis</name>
    <name type="common">Staghorn coral</name>
    <dbReference type="NCBI Taxonomy" id="6130"/>
    <lineage>
        <taxon>Eukaryota</taxon>
        <taxon>Metazoa</taxon>
        <taxon>Cnidaria</taxon>
        <taxon>Anthozoa</taxon>
        <taxon>Hexacorallia</taxon>
        <taxon>Scleractinia</taxon>
        <taxon>Astrocoeniina</taxon>
        <taxon>Acroporidae</taxon>
        <taxon>Acropora</taxon>
    </lineage>
</organism>
<proteinExistence type="inferred from homology"/>
<feature type="non-terminal residue" evidence="10">
    <location>
        <position position="129"/>
    </location>
</feature>
<evidence type="ECO:0000256" key="6">
    <source>
        <dbReference type="ARBA" id="ARBA00022989"/>
    </source>
</evidence>
<dbReference type="PANTHER" id="PTHR14154">
    <property type="entry name" value="UPF0041 BRAIN PROTEIN 44-RELATED"/>
    <property type="match status" value="1"/>
</dbReference>
<comment type="caution">
    <text evidence="10">The sequence shown here is derived from an EMBL/GenBank/DDBJ whole genome shotgun (WGS) entry which is preliminary data.</text>
</comment>
<keyword evidence="4 9" id="KW-0812">Transmembrane</keyword>
<gene>
    <name evidence="10" type="ORF">P5673_019740</name>
</gene>
<dbReference type="AlphaFoldDB" id="A0AAD9QC36"/>
<keyword evidence="11" id="KW-1185">Reference proteome</keyword>
<evidence type="ECO:0000256" key="3">
    <source>
        <dbReference type="ARBA" id="ARBA00022448"/>
    </source>
</evidence>
<dbReference type="EMBL" id="JARQWQ010000046">
    <property type="protein sequence ID" value="KAK2558156.1"/>
    <property type="molecule type" value="Genomic_DNA"/>
</dbReference>
<accession>A0AAD9QC36</accession>
<evidence type="ECO:0000256" key="4">
    <source>
        <dbReference type="ARBA" id="ARBA00022692"/>
    </source>
</evidence>
<keyword evidence="8 9" id="KW-0472">Membrane</keyword>
<keyword evidence="7 9" id="KW-0496">Mitochondrion</keyword>
<evidence type="ECO:0000313" key="11">
    <source>
        <dbReference type="Proteomes" id="UP001249851"/>
    </source>
</evidence>
<reference evidence="10" key="1">
    <citation type="journal article" date="2023" name="G3 (Bethesda)">
        <title>Whole genome assembly and annotation of the endangered Caribbean coral Acropora cervicornis.</title>
        <authorList>
            <person name="Selwyn J.D."/>
            <person name="Vollmer S.V."/>
        </authorList>
    </citation>
    <scope>NUCLEOTIDE SEQUENCE</scope>
    <source>
        <strain evidence="10">K2</strain>
    </source>
</reference>
<name>A0AAD9QC36_ACRCE</name>
<dbReference type="InterPro" id="IPR005336">
    <property type="entry name" value="MPC"/>
</dbReference>
<dbReference type="GO" id="GO:0005743">
    <property type="term" value="C:mitochondrial inner membrane"/>
    <property type="evidence" value="ECO:0007669"/>
    <property type="project" value="UniProtKB-SubCell"/>
</dbReference>
<keyword evidence="10" id="KW-0670">Pyruvate</keyword>
<evidence type="ECO:0000256" key="8">
    <source>
        <dbReference type="ARBA" id="ARBA00023136"/>
    </source>
</evidence>
<comment type="function">
    <text evidence="9">Mediates the uptake of pyruvate into mitochondria.</text>
</comment>
<comment type="subcellular location">
    <subcellularLocation>
        <location evidence="1 9">Mitochondrion inner membrane</location>
        <topology evidence="1 9">Multi-pass membrane protein</topology>
    </subcellularLocation>
</comment>